<evidence type="ECO:0000313" key="2">
    <source>
        <dbReference type="EMBL" id="PHJ24208.1"/>
    </source>
</evidence>
<evidence type="ECO:0000256" key="1">
    <source>
        <dbReference type="SAM" id="MobiDB-lite"/>
    </source>
</evidence>
<dbReference type="Proteomes" id="UP000221165">
    <property type="component" value="Unassembled WGS sequence"/>
</dbReference>
<dbReference type="RefSeq" id="XP_067925881.1">
    <property type="nucleotide sequence ID" value="XM_068062155.1"/>
</dbReference>
<feature type="compositionally biased region" description="Low complexity" evidence="1">
    <location>
        <begin position="67"/>
        <end position="86"/>
    </location>
</feature>
<feature type="region of interest" description="Disordered" evidence="1">
    <location>
        <begin position="62"/>
        <end position="86"/>
    </location>
</feature>
<organism evidence="2 3">
    <name type="scientific">Cystoisospora suis</name>
    <dbReference type="NCBI Taxonomy" id="483139"/>
    <lineage>
        <taxon>Eukaryota</taxon>
        <taxon>Sar</taxon>
        <taxon>Alveolata</taxon>
        <taxon>Apicomplexa</taxon>
        <taxon>Conoidasida</taxon>
        <taxon>Coccidia</taxon>
        <taxon>Eucoccidiorida</taxon>
        <taxon>Eimeriorina</taxon>
        <taxon>Sarcocystidae</taxon>
        <taxon>Cystoisospora</taxon>
    </lineage>
</organism>
<feature type="region of interest" description="Disordered" evidence="1">
    <location>
        <begin position="21"/>
        <end position="44"/>
    </location>
</feature>
<name>A0A2C6L9Z0_9APIC</name>
<protein>
    <submittedName>
        <fullName evidence="2">Uncharacterized protein</fullName>
    </submittedName>
</protein>
<keyword evidence="3" id="KW-1185">Reference proteome</keyword>
<dbReference type="EMBL" id="MIGC01000810">
    <property type="protein sequence ID" value="PHJ24208.1"/>
    <property type="molecule type" value="Genomic_DNA"/>
</dbReference>
<dbReference type="VEuPathDB" id="ToxoDB:CSUI_001952"/>
<reference evidence="2 3" key="1">
    <citation type="journal article" date="2017" name="Int. J. Parasitol.">
        <title>The genome of the protozoan parasite Cystoisospora suis and a reverse vaccinology approach to identify vaccine candidates.</title>
        <authorList>
            <person name="Palmieri N."/>
            <person name="Shrestha A."/>
            <person name="Ruttkowski B."/>
            <person name="Beck T."/>
            <person name="Vogl C."/>
            <person name="Tomley F."/>
            <person name="Blake D.P."/>
            <person name="Joachim A."/>
        </authorList>
    </citation>
    <scope>NUCLEOTIDE SEQUENCE [LARGE SCALE GENOMIC DNA]</scope>
    <source>
        <strain evidence="2 3">Wien I</strain>
    </source>
</reference>
<evidence type="ECO:0000313" key="3">
    <source>
        <dbReference type="Proteomes" id="UP000221165"/>
    </source>
</evidence>
<dbReference type="AlphaFoldDB" id="A0A2C6L9Z0"/>
<accession>A0A2C6L9Z0</accession>
<sequence length="86" mass="9565">MFLQKQARRSFVTAPMPVRKKEIMNDSTSRPEAKKRSSSLLPGQPEITLQMTPLFSLMKTNEAVKHSSPGSCQGQGRSSSSFFCTQ</sequence>
<gene>
    <name evidence="2" type="ORF">CSUI_001952</name>
</gene>
<feature type="compositionally biased region" description="Basic and acidic residues" evidence="1">
    <location>
        <begin position="21"/>
        <end position="35"/>
    </location>
</feature>
<proteinExistence type="predicted"/>
<dbReference type="GeneID" id="94425366"/>
<comment type="caution">
    <text evidence="2">The sequence shown here is derived from an EMBL/GenBank/DDBJ whole genome shotgun (WGS) entry which is preliminary data.</text>
</comment>